<dbReference type="GO" id="GO:0006099">
    <property type="term" value="P:tricarboxylic acid cycle"/>
    <property type="evidence" value="ECO:0007669"/>
    <property type="project" value="TreeGrafter"/>
</dbReference>
<accession>A0A3B0V4C7</accession>
<dbReference type="Pfam" id="PF02629">
    <property type="entry name" value="CoA_binding"/>
    <property type="match status" value="1"/>
</dbReference>
<feature type="domain" description="CoA-binding" evidence="2">
    <location>
        <begin position="190"/>
        <end position="282"/>
    </location>
</feature>
<dbReference type="Gene3D" id="3.40.50.261">
    <property type="entry name" value="Succinyl-CoA synthetase domains"/>
    <property type="match status" value="2"/>
</dbReference>
<proteinExistence type="predicted"/>
<dbReference type="InterPro" id="IPR016102">
    <property type="entry name" value="Succinyl-CoA_synth-like"/>
</dbReference>
<evidence type="ECO:0000259" key="1">
    <source>
        <dbReference type="Pfam" id="PF00549"/>
    </source>
</evidence>
<dbReference type="AlphaFoldDB" id="A0A3B0V4C7"/>
<protein>
    <submittedName>
        <fullName evidence="3">Uncharacterized protein YahF, possible CoA ligase</fullName>
    </submittedName>
</protein>
<sequence>MNIMKSEVRQGAYYDSVLLMQLQKALAELPGVADAGVVMATEANKNLLAAGDLLPANVVAKADDLLIVVKGESETAVTQAIAQVDQLLTRRQASGSSEYRPRSLSAAAKMLPEASWVLISVPGRYAAGVAEEALDLGKHVFLYSDNVSLADEVRLKQKAQANGLLLMGPDCGTAIINGVGLGFANRVRRGRIGLVAASGTGLQAVSSEIHNLGSGISHAIGTGGRDLKADVGGITALQAIRLLGQDRATRVIVLISKPPSPKVATQLLQAAQATGKQIVVNFIGFPPPGHKVGNIHFGSSLVETAELAVHMATTVDTSLLSPQQRTVSGTVRGLFSGGTLAYETVLGLTAVLDQIHTNIPIRPEQKLADLTQSEGHTILDMGEDAFTQGRLHPMMDNDLRLRRMRQETADPDVGFILLDVVLGEGAHPNPAAELSPAIIEAVQAGKKVVAIVIGTDEDPQDLNGQIEQLAAAGAIVFSSTNEAVDYIFNRLPEPEFSTTAVSADAFSGEMAVINVGLESFYESVKGQGGTAVQVEWRPPAGGNEKLMAILAKMKQKS</sequence>
<organism evidence="3">
    <name type="scientific">hydrothermal vent metagenome</name>
    <dbReference type="NCBI Taxonomy" id="652676"/>
    <lineage>
        <taxon>unclassified sequences</taxon>
        <taxon>metagenomes</taxon>
        <taxon>ecological metagenomes</taxon>
    </lineage>
</organism>
<dbReference type="GO" id="GO:0004776">
    <property type="term" value="F:succinate-CoA ligase (GDP-forming) activity"/>
    <property type="evidence" value="ECO:0007669"/>
    <property type="project" value="TreeGrafter"/>
</dbReference>
<dbReference type="InterPro" id="IPR003781">
    <property type="entry name" value="CoA-bd"/>
</dbReference>
<dbReference type="PANTHER" id="PTHR11117">
    <property type="entry name" value="SUCCINYL-COA LIGASE SUBUNIT ALPHA"/>
    <property type="match status" value="1"/>
</dbReference>
<evidence type="ECO:0000259" key="2">
    <source>
        <dbReference type="Pfam" id="PF02629"/>
    </source>
</evidence>
<reference evidence="3" key="1">
    <citation type="submission" date="2018-06" db="EMBL/GenBank/DDBJ databases">
        <authorList>
            <person name="Zhirakovskaya E."/>
        </authorList>
    </citation>
    <scope>NUCLEOTIDE SEQUENCE</scope>
</reference>
<feature type="domain" description="ATP-citrate synthase/succinyl-CoA ligase C-terminal" evidence="1">
    <location>
        <begin position="334"/>
        <end position="484"/>
    </location>
</feature>
<dbReference type="GO" id="GO:0005829">
    <property type="term" value="C:cytosol"/>
    <property type="evidence" value="ECO:0007669"/>
    <property type="project" value="TreeGrafter"/>
</dbReference>
<dbReference type="NCBIfam" id="NF004760">
    <property type="entry name" value="PRK06091.1"/>
    <property type="match status" value="1"/>
</dbReference>
<name>A0A3B0V4C7_9ZZZZ</name>
<keyword evidence="3" id="KW-0436">Ligase</keyword>
<gene>
    <name evidence="3" type="ORF">MNBD_CHLOROFLEXI01-4511</name>
</gene>
<evidence type="ECO:0000313" key="3">
    <source>
        <dbReference type="EMBL" id="VAW31679.1"/>
    </source>
</evidence>
<dbReference type="InterPro" id="IPR005811">
    <property type="entry name" value="SUCC_ACL_C"/>
</dbReference>
<dbReference type="Gene3D" id="3.40.50.720">
    <property type="entry name" value="NAD(P)-binding Rossmann-like Domain"/>
    <property type="match status" value="1"/>
</dbReference>
<dbReference type="PANTHER" id="PTHR11117:SF24">
    <property type="entry name" value="PROTEIN FDRA"/>
    <property type="match status" value="1"/>
</dbReference>
<dbReference type="GO" id="GO:0009361">
    <property type="term" value="C:succinate-CoA ligase complex (ADP-forming)"/>
    <property type="evidence" value="ECO:0007669"/>
    <property type="project" value="TreeGrafter"/>
</dbReference>
<dbReference type="SUPFAM" id="SSF52210">
    <property type="entry name" value="Succinyl-CoA synthetase domains"/>
    <property type="match status" value="2"/>
</dbReference>
<dbReference type="GO" id="GO:0004775">
    <property type="term" value="F:succinate-CoA ligase (ADP-forming) activity"/>
    <property type="evidence" value="ECO:0007669"/>
    <property type="project" value="TreeGrafter"/>
</dbReference>
<dbReference type="Pfam" id="PF00549">
    <property type="entry name" value="Ligase_CoA"/>
    <property type="match status" value="1"/>
</dbReference>
<dbReference type="EMBL" id="UOEU01000269">
    <property type="protein sequence ID" value="VAW31679.1"/>
    <property type="molecule type" value="Genomic_DNA"/>
</dbReference>